<dbReference type="Proteomes" id="UP000307602">
    <property type="component" value="Unassembled WGS sequence"/>
</dbReference>
<dbReference type="SUPFAM" id="SSF52821">
    <property type="entry name" value="Rhodanese/Cell cycle control phosphatase"/>
    <property type="match status" value="1"/>
</dbReference>
<dbReference type="OrthoDB" id="1201224at2"/>
<gene>
    <name evidence="3" type="ORF">EM932_15380</name>
</gene>
<evidence type="ECO:0000259" key="2">
    <source>
        <dbReference type="PROSITE" id="PS50206"/>
    </source>
</evidence>
<dbReference type="SMART" id="SM00450">
    <property type="entry name" value="RHOD"/>
    <property type="match status" value="1"/>
</dbReference>
<sequence>MSLNDHDQLLKKLLQLKRKRKLPKEVVNYIKTLFMKELEKIKRISIVSILFILAVLIGLLTYKRPKNTYAINTEKTLEKITNNHFFITLENINTPDYVLIDVRSQNEFEKGHLEHAINIHTPEILNNSAFFKELKKSNKIAILYGENPQQVNIPFLFLYQLGYDNIKLLTVKNSYSQNKLITKTCDIEKLEADISAFINESVKNSKIKVTPKKTIQPPKKIITVQKKKKKAPEGGC</sequence>
<evidence type="ECO:0000313" key="4">
    <source>
        <dbReference type="Proteomes" id="UP000307602"/>
    </source>
</evidence>
<dbReference type="InterPro" id="IPR036873">
    <property type="entry name" value="Rhodanese-like_dom_sf"/>
</dbReference>
<protein>
    <submittedName>
        <fullName evidence="3">Rhodanese-like domain-containing protein</fullName>
    </submittedName>
</protein>
<name>A0A4V3P4H8_9FLAO</name>
<dbReference type="InterPro" id="IPR001763">
    <property type="entry name" value="Rhodanese-like_dom"/>
</dbReference>
<proteinExistence type="predicted"/>
<keyword evidence="1" id="KW-0472">Membrane</keyword>
<dbReference type="EMBL" id="SRSO01000023">
    <property type="protein sequence ID" value="TGV01474.1"/>
    <property type="molecule type" value="Genomic_DNA"/>
</dbReference>
<dbReference type="PROSITE" id="PS50206">
    <property type="entry name" value="RHODANESE_3"/>
    <property type="match status" value="1"/>
</dbReference>
<evidence type="ECO:0000256" key="1">
    <source>
        <dbReference type="SAM" id="Phobius"/>
    </source>
</evidence>
<keyword evidence="1" id="KW-1133">Transmembrane helix</keyword>
<feature type="transmembrane region" description="Helical" evidence="1">
    <location>
        <begin position="44"/>
        <end position="62"/>
    </location>
</feature>
<organism evidence="3 4">
    <name type="scientific">Flavivirga rizhaonensis</name>
    <dbReference type="NCBI Taxonomy" id="2559571"/>
    <lineage>
        <taxon>Bacteria</taxon>
        <taxon>Pseudomonadati</taxon>
        <taxon>Bacteroidota</taxon>
        <taxon>Flavobacteriia</taxon>
        <taxon>Flavobacteriales</taxon>
        <taxon>Flavobacteriaceae</taxon>
        <taxon>Flavivirga</taxon>
    </lineage>
</organism>
<dbReference type="Gene3D" id="3.40.250.10">
    <property type="entry name" value="Rhodanese-like domain"/>
    <property type="match status" value="1"/>
</dbReference>
<keyword evidence="1" id="KW-0812">Transmembrane</keyword>
<dbReference type="Pfam" id="PF00581">
    <property type="entry name" value="Rhodanese"/>
    <property type="match status" value="1"/>
</dbReference>
<feature type="domain" description="Rhodanese" evidence="2">
    <location>
        <begin position="93"/>
        <end position="172"/>
    </location>
</feature>
<dbReference type="CDD" id="cd00158">
    <property type="entry name" value="RHOD"/>
    <property type="match status" value="1"/>
</dbReference>
<keyword evidence="4" id="KW-1185">Reference proteome</keyword>
<evidence type="ECO:0000313" key="3">
    <source>
        <dbReference type="EMBL" id="TGV01474.1"/>
    </source>
</evidence>
<reference evidence="3 4" key="1">
    <citation type="submission" date="2019-04" db="EMBL/GenBank/DDBJ databases">
        <authorList>
            <person name="Liu A."/>
        </authorList>
    </citation>
    <scope>NUCLEOTIDE SEQUENCE [LARGE SCALE GENOMIC DNA]</scope>
    <source>
        <strain evidence="3 4">RZ03</strain>
    </source>
</reference>
<comment type="caution">
    <text evidence="3">The sequence shown here is derived from an EMBL/GenBank/DDBJ whole genome shotgun (WGS) entry which is preliminary data.</text>
</comment>
<dbReference type="AlphaFoldDB" id="A0A4V3P4H8"/>
<accession>A0A4V3P4H8</accession>